<dbReference type="Gene3D" id="1.20.58.1040">
    <property type="match status" value="1"/>
</dbReference>
<proteinExistence type="predicted"/>
<dbReference type="PANTHER" id="PTHR31044:SF130">
    <property type="entry name" value="CARBOHYDRATE-BINDING X8 DOMAIN SUPERFAMILY PROTEIN"/>
    <property type="match status" value="1"/>
</dbReference>
<accession>A0ABR2ME44</accession>
<dbReference type="Proteomes" id="UP001412067">
    <property type="component" value="Unassembled WGS sequence"/>
</dbReference>
<dbReference type="InterPro" id="IPR012946">
    <property type="entry name" value="X8"/>
</dbReference>
<comment type="caution">
    <text evidence="3">The sequence shown here is derived from an EMBL/GenBank/DDBJ whole genome shotgun (WGS) entry which is preliminary data.</text>
</comment>
<gene>
    <name evidence="3" type="primary">OLE9</name>
    <name evidence="3" type="ORF">KSP40_PGU014054</name>
</gene>
<organism evidence="3 4">
    <name type="scientific">Platanthera guangdongensis</name>
    <dbReference type="NCBI Taxonomy" id="2320717"/>
    <lineage>
        <taxon>Eukaryota</taxon>
        <taxon>Viridiplantae</taxon>
        <taxon>Streptophyta</taxon>
        <taxon>Embryophyta</taxon>
        <taxon>Tracheophyta</taxon>
        <taxon>Spermatophyta</taxon>
        <taxon>Magnoliopsida</taxon>
        <taxon>Liliopsida</taxon>
        <taxon>Asparagales</taxon>
        <taxon>Orchidaceae</taxon>
        <taxon>Orchidoideae</taxon>
        <taxon>Orchideae</taxon>
        <taxon>Orchidinae</taxon>
        <taxon>Platanthera</taxon>
    </lineage>
</organism>
<reference evidence="3 4" key="1">
    <citation type="journal article" date="2022" name="Nat. Plants">
        <title>Genomes of leafy and leafless Platanthera orchids illuminate the evolution of mycoheterotrophy.</title>
        <authorList>
            <person name="Li M.H."/>
            <person name="Liu K.W."/>
            <person name="Li Z."/>
            <person name="Lu H.C."/>
            <person name="Ye Q.L."/>
            <person name="Zhang D."/>
            <person name="Wang J.Y."/>
            <person name="Li Y.F."/>
            <person name="Zhong Z.M."/>
            <person name="Liu X."/>
            <person name="Yu X."/>
            <person name="Liu D.K."/>
            <person name="Tu X.D."/>
            <person name="Liu B."/>
            <person name="Hao Y."/>
            <person name="Liao X.Y."/>
            <person name="Jiang Y.T."/>
            <person name="Sun W.H."/>
            <person name="Chen J."/>
            <person name="Chen Y.Q."/>
            <person name="Ai Y."/>
            <person name="Zhai J.W."/>
            <person name="Wu S.S."/>
            <person name="Zhou Z."/>
            <person name="Hsiao Y.Y."/>
            <person name="Wu W.L."/>
            <person name="Chen Y.Y."/>
            <person name="Lin Y.F."/>
            <person name="Hsu J.L."/>
            <person name="Li C.Y."/>
            <person name="Wang Z.W."/>
            <person name="Zhao X."/>
            <person name="Zhong W.Y."/>
            <person name="Ma X.K."/>
            <person name="Ma L."/>
            <person name="Huang J."/>
            <person name="Chen G.Z."/>
            <person name="Huang M.Z."/>
            <person name="Huang L."/>
            <person name="Peng D.H."/>
            <person name="Luo Y.B."/>
            <person name="Zou S.Q."/>
            <person name="Chen S.P."/>
            <person name="Lan S."/>
            <person name="Tsai W.C."/>
            <person name="Van de Peer Y."/>
            <person name="Liu Z.J."/>
        </authorList>
    </citation>
    <scope>NUCLEOTIDE SEQUENCE [LARGE SCALE GENOMIC DNA]</scope>
    <source>
        <strain evidence="3">Lor288</strain>
    </source>
</reference>
<feature type="domain" description="X8" evidence="2">
    <location>
        <begin position="62"/>
        <end position="140"/>
    </location>
</feature>
<keyword evidence="1" id="KW-0732">Signal</keyword>
<dbReference type="PANTHER" id="PTHR31044">
    <property type="entry name" value="BETA-1,3 GLUCANASE"/>
    <property type="match status" value="1"/>
</dbReference>
<evidence type="ECO:0000259" key="2">
    <source>
        <dbReference type="SMART" id="SM00768"/>
    </source>
</evidence>
<evidence type="ECO:0000313" key="4">
    <source>
        <dbReference type="Proteomes" id="UP001412067"/>
    </source>
</evidence>
<keyword evidence="4" id="KW-1185">Reference proteome</keyword>
<name>A0ABR2ME44_9ASPA</name>
<dbReference type="SMART" id="SM00768">
    <property type="entry name" value="X8"/>
    <property type="match status" value="1"/>
</dbReference>
<dbReference type="Pfam" id="PF07983">
    <property type="entry name" value="X8"/>
    <property type="match status" value="1"/>
</dbReference>
<sequence>MWMTLRSQAGVLEAVHRRGLVAREPSEATPSPLSGHSIAISVVRYVGKVMVEACESHPAKNTWCVANPATSEGDLQNSIQFVCSSTDCSLIQYGSACFDLQTISFHASVAMNLYYQSVGKNSWNCYFGGLWHFCVDSCRLWKLQVC</sequence>
<protein>
    <submittedName>
        <fullName evidence="3">Glucan endo-1,3-beta-D-glucosidase</fullName>
    </submittedName>
</protein>
<evidence type="ECO:0000313" key="3">
    <source>
        <dbReference type="EMBL" id="KAK8962432.1"/>
    </source>
</evidence>
<dbReference type="EMBL" id="JBBWWR010000008">
    <property type="protein sequence ID" value="KAK8962432.1"/>
    <property type="molecule type" value="Genomic_DNA"/>
</dbReference>
<dbReference type="InterPro" id="IPR044788">
    <property type="entry name" value="X8_dom_prot"/>
</dbReference>
<evidence type="ECO:0000256" key="1">
    <source>
        <dbReference type="ARBA" id="ARBA00022729"/>
    </source>
</evidence>